<sequence>MSSIEKRTPASCAIASMCNTVFVEPPIAISIDIELSIDSLVTNERGNTDTLPLS</sequence>
<dbReference type="EMBL" id="VSSQ01054395">
    <property type="protein sequence ID" value="MPN08353.1"/>
    <property type="molecule type" value="Genomic_DNA"/>
</dbReference>
<comment type="caution">
    <text evidence="1">The sequence shown here is derived from an EMBL/GenBank/DDBJ whole genome shotgun (WGS) entry which is preliminary data.</text>
</comment>
<proteinExistence type="predicted"/>
<accession>A0A645F795</accession>
<reference evidence="1" key="1">
    <citation type="submission" date="2019-08" db="EMBL/GenBank/DDBJ databases">
        <authorList>
            <person name="Kucharzyk K."/>
            <person name="Murdoch R.W."/>
            <person name="Higgins S."/>
            <person name="Loffler F."/>
        </authorList>
    </citation>
    <scope>NUCLEOTIDE SEQUENCE</scope>
</reference>
<name>A0A645F795_9ZZZZ</name>
<evidence type="ECO:0000313" key="1">
    <source>
        <dbReference type="EMBL" id="MPN08353.1"/>
    </source>
</evidence>
<protein>
    <submittedName>
        <fullName evidence="1">Uncharacterized protein</fullName>
    </submittedName>
</protein>
<gene>
    <name evidence="1" type="ORF">SDC9_155635</name>
</gene>
<organism evidence="1">
    <name type="scientific">bioreactor metagenome</name>
    <dbReference type="NCBI Taxonomy" id="1076179"/>
    <lineage>
        <taxon>unclassified sequences</taxon>
        <taxon>metagenomes</taxon>
        <taxon>ecological metagenomes</taxon>
    </lineage>
</organism>
<dbReference type="AlphaFoldDB" id="A0A645F795"/>